<keyword evidence="4" id="KW-1185">Reference proteome</keyword>
<feature type="domain" description="Death" evidence="2">
    <location>
        <begin position="726"/>
        <end position="793"/>
    </location>
</feature>
<accession>A0AAU9Y487</accession>
<feature type="region of interest" description="Disordered" evidence="1">
    <location>
        <begin position="649"/>
        <end position="725"/>
    </location>
</feature>
<dbReference type="Proteomes" id="UP001159428">
    <property type="component" value="Unassembled WGS sequence"/>
</dbReference>
<dbReference type="PROSITE" id="PS50017">
    <property type="entry name" value="DEATH_DOMAIN"/>
    <property type="match status" value="1"/>
</dbReference>
<feature type="compositionally biased region" description="Polar residues" evidence="1">
    <location>
        <begin position="716"/>
        <end position="725"/>
    </location>
</feature>
<comment type="caution">
    <text evidence="3">The sequence shown here is derived from an EMBL/GenBank/DDBJ whole genome shotgun (WGS) entry which is preliminary data.</text>
</comment>
<dbReference type="Gene3D" id="1.10.533.10">
    <property type="entry name" value="Death Domain, Fas"/>
    <property type="match status" value="1"/>
</dbReference>
<gene>
    <name evidence="3" type="ORF">PMEA_00006186</name>
</gene>
<dbReference type="EMBL" id="CALNXJ010000142">
    <property type="protein sequence ID" value="CAH3166744.1"/>
    <property type="molecule type" value="Genomic_DNA"/>
</dbReference>
<feature type="compositionally biased region" description="Acidic residues" evidence="1">
    <location>
        <begin position="659"/>
        <end position="677"/>
    </location>
</feature>
<dbReference type="AlphaFoldDB" id="A0AAU9Y487"/>
<dbReference type="Pfam" id="PF00531">
    <property type="entry name" value="Death"/>
    <property type="match status" value="1"/>
</dbReference>
<proteinExistence type="predicted"/>
<feature type="region of interest" description="Disordered" evidence="1">
    <location>
        <begin position="123"/>
        <end position="158"/>
    </location>
</feature>
<feature type="compositionally biased region" description="Polar residues" evidence="1">
    <location>
        <begin position="696"/>
        <end position="708"/>
    </location>
</feature>
<protein>
    <recommendedName>
        <fullName evidence="2">Death domain-containing protein</fullName>
    </recommendedName>
</protein>
<sequence length="812" mass="92110">MSTLAEIVELDGEILSEKFGLEPRFCCSPNESDNLLHLSPIILLEDLELRDGGFKDTSAKDVLSRVAKHICDSKDPSLFQIPEIPAFHMGYAKRSENKKRNMAIGHEEAKIWMSYLNLSRFNQDSEGEESHEPTSSDEEMDIDPPTAQDTPNQDDKDLVCPHNSGLKFPLKGSHILLFSILLIFYDKKKKKANSTRSNEDEPKIGANKVSDFLLFWIIPYLLSYTQKKVREIVKHHQAHNRREFRSTCKKSSFDVIKEAMSTCGFPAELKTTILSKYKDFYGTEQLEYEYDLLKSPENTPVILVPKRYKVTQMPVELEDIGNNWRELGDITLTRLFVSKFIRNRDIQRDFFYSFPLLTNRQGVDYAIILPDEETFLEVIRDLEETSRDIFIPPDVYPKGGRDIIVPSIGLVTTRDKHLSVCFSYFQGTGGGKVAALFRAIGAHYHDHFSLVILPGLCKNDRDPDCKVGSLYPVSGIRMVTFKGKYPELVKKTSFSASQGKFCLAEFPETYKLWQQEVKNNDSVMKLMTATKRGLQVDPKYEQNVPLVVEYSKKCHGQRLKSVPFGATTATSNKSVRKYMFRAVNLNGCLLNNLEKSGRRGNTAVVLYIEDTCGNFGSCLPALSKAIQVIKVNFVRAVVAAGLPKVYPFESDDKDRDEIESGSWEEEDEEEESSEDEPSASGPNPAGDDQELADFYASQQPSTSGSGRPQYSEWDSKTTQVKQGTPSVDDLEYLASKLGDLWKKLGRRLKILEPKLDDLNKLNEALSEKGYKMLMHWKEVNGSAATYEILGHALLDRLVNRRDLAEEFCYEKQ</sequence>
<dbReference type="CDD" id="cd01670">
    <property type="entry name" value="Death"/>
    <property type="match status" value="1"/>
</dbReference>
<evidence type="ECO:0000313" key="3">
    <source>
        <dbReference type="EMBL" id="CAH3166744.1"/>
    </source>
</evidence>
<reference evidence="3 4" key="1">
    <citation type="submission" date="2022-05" db="EMBL/GenBank/DDBJ databases">
        <authorList>
            <consortium name="Genoscope - CEA"/>
            <person name="William W."/>
        </authorList>
    </citation>
    <scope>NUCLEOTIDE SEQUENCE [LARGE SCALE GENOMIC DNA]</scope>
</reference>
<evidence type="ECO:0000256" key="1">
    <source>
        <dbReference type="SAM" id="MobiDB-lite"/>
    </source>
</evidence>
<dbReference type="GO" id="GO:0007165">
    <property type="term" value="P:signal transduction"/>
    <property type="evidence" value="ECO:0007669"/>
    <property type="project" value="InterPro"/>
</dbReference>
<dbReference type="InterPro" id="IPR011029">
    <property type="entry name" value="DEATH-like_dom_sf"/>
</dbReference>
<organism evidence="3 4">
    <name type="scientific">Pocillopora meandrina</name>
    <dbReference type="NCBI Taxonomy" id="46732"/>
    <lineage>
        <taxon>Eukaryota</taxon>
        <taxon>Metazoa</taxon>
        <taxon>Cnidaria</taxon>
        <taxon>Anthozoa</taxon>
        <taxon>Hexacorallia</taxon>
        <taxon>Scleractinia</taxon>
        <taxon>Astrocoeniina</taxon>
        <taxon>Pocilloporidae</taxon>
        <taxon>Pocillopora</taxon>
    </lineage>
</organism>
<evidence type="ECO:0000313" key="4">
    <source>
        <dbReference type="Proteomes" id="UP001159428"/>
    </source>
</evidence>
<evidence type="ECO:0000259" key="2">
    <source>
        <dbReference type="PROSITE" id="PS50017"/>
    </source>
</evidence>
<dbReference type="InterPro" id="IPR000488">
    <property type="entry name" value="Death_dom"/>
</dbReference>
<dbReference type="SUPFAM" id="SSF47986">
    <property type="entry name" value="DEATH domain"/>
    <property type="match status" value="1"/>
</dbReference>
<name>A0AAU9Y487_9CNID</name>